<accession>A0A455SEC3</accession>
<organism evidence="2">
    <name type="scientific">Thermosporothrix sp. COM3</name>
    <dbReference type="NCBI Taxonomy" id="2490863"/>
    <lineage>
        <taxon>Bacteria</taxon>
        <taxon>Bacillati</taxon>
        <taxon>Chloroflexota</taxon>
        <taxon>Ktedonobacteria</taxon>
        <taxon>Ktedonobacterales</taxon>
        <taxon>Thermosporotrichaceae</taxon>
        <taxon>Thermosporothrix</taxon>
    </lineage>
</organism>
<reference evidence="2" key="1">
    <citation type="submission" date="2018-12" db="EMBL/GenBank/DDBJ databases">
        <title>Novel natural products biosynthetic potential of the class Ktedonobacteria.</title>
        <authorList>
            <person name="Zheng Y."/>
            <person name="Saitou A."/>
            <person name="Wang C.M."/>
            <person name="Toyoda A."/>
            <person name="Minakuchi Y."/>
            <person name="Sekiguchi Y."/>
            <person name="Ueda K."/>
            <person name="Takano H."/>
            <person name="Sakai Y."/>
            <person name="Yokota A."/>
            <person name="Yabe S."/>
        </authorList>
    </citation>
    <scope>NUCLEOTIDE SEQUENCE</scope>
    <source>
        <strain evidence="2">COM3</strain>
    </source>
</reference>
<gene>
    <name evidence="2" type="ORF">KTC_00630</name>
</gene>
<keyword evidence="1" id="KW-0812">Transmembrane</keyword>
<dbReference type="InterPro" id="IPR012427">
    <property type="entry name" value="DUF1622"/>
</dbReference>
<evidence type="ECO:0000256" key="1">
    <source>
        <dbReference type="SAM" id="Phobius"/>
    </source>
</evidence>
<sequence length="110" mass="12666">MSLTDLLHFTLWASCIEFVGALLLVGYVLGALFLLLRTRNILHAQRLVADGAIACLSFKLAGTLLKTIELRTWQQILMLCAILALRTILKRFFVWERMRLQRLQDQEKHA</sequence>
<dbReference type="Pfam" id="PF07784">
    <property type="entry name" value="DUF1622"/>
    <property type="match status" value="1"/>
</dbReference>
<keyword evidence="1" id="KW-1133">Transmembrane helix</keyword>
<evidence type="ECO:0000313" key="2">
    <source>
        <dbReference type="EMBL" id="BBH85312.1"/>
    </source>
</evidence>
<proteinExistence type="predicted"/>
<dbReference type="EMBL" id="AP019376">
    <property type="protein sequence ID" value="BBH85312.1"/>
    <property type="molecule type" value="Genomic_DNA"/>
</dbReference>
<evidence type="ECO:0008006" key="3">
    <source>
        <dbReference type="Google" id="ProtNLM"/>
    </source>
</evidence>
<keyword evidence="1" id="KW-0472">Membrane</keyword>
<name>A0A455SEC3_9CHLR</name>
<dbReference type="AlphaFoldDB" id="A0A455SEC3"/>
<protein>
    <recommendedName>
        <fullName evidence="3">DUF1622 domain-containing protein</fullName>
    </recommendedName>
</protein>
<feature type="transmembrane region" description="Helical" evidence="1">
    <location>
        <begin position="6"/>
        <end position="35"/>
    </location>
</feature>